<organism evidence="2 3">
    <name type="scientific">Zophobihabitans entericus</name>
    <dbReference type="NCBI Taxonomy" id="1635327"/>
    <lineage>
        <taxon>Bacteria</taxon>
        <taxon>Pseudomonadati</taxon>
        <taxon>Pseudomonadota</taxon>
        <taxon>Gammaproteobacteria</taxon>
        <taxon>Orbales</taxon>
        <taxon>Orbaceae</taxon>
        <taxon>Zophobihabitans</taxon>
    </lineage>
</organism>
<dbReference type="AlphaFoldDB" id="A0A6G9IDZ4"/>
<evidence type="ECO:0000313" key="3">
    <source>
        <dbReference type="Proteomes" id="UP000501168"/>
    </source>
</evidence>
<evidence type="ECO:0000313" key="2">
    <source>
        <dbReference type="EMBL" id="QIQ22461.1"/>
    </source>
</evidence>
<evidence type="ECO:0000259" key="1">
    <source>
        <dbReference type="Pfam" id="PF15604"/>
    </source>
</evidence>
<sequence>MQAYLDDPTIEKKGRDIAKAKGKAGEGKAWLHEPDMCAGRAPEDISGVGDSRTNSIIGGNSRTIADTIMALPNDSKIEKFRYILKIT</sequence>
<name>A0A6G9IDZ4_9GAMM</name>
<protein>
    <recommendedName>
        <fullName evidence="1">Novel toxin 15 domain-containing protein</fullName>
    </recommendedName>
</protein>
<proteinExistence type="predicted"/>
<accession>A0A6G9IDZ4</accession>
<reference evidence="2 3" key="1">
    <citation type="submission" date="2020-03" db="EMBL/GenBank/DDBJ databases">
        <title>Complete genome sequence of Orbus sp. IPMB12 (BCRC 80908).</title>
        <authorList>
            <person name="Lo W.-S."/>
            <person name="Chang T.-H."/>
            <person name="Kuo C.-H."/>
        </authorList>
    </citation>
    <scope>NUCLEOTIDE SEQUENCE [LARGE SCALE GENOMIC DNA]</scope>
    <source>
        <strain evidence="2 3">IPMB12</strain>
    </source>
</reference>
<gene>
    <name evidence="2" type="ORF">IPMB12_09030</name>
</gene>
<feature type="domain" description="Novel toxin 15" evidence="1">
    <location>
        <begin position="16"/>
        <end position="63"/>
    </location>
</feature>
<dbReference type="KEGG" id="orb:IPMB12_09030"/>
<dbReference type="InterPro" id="IPR028949">
    <property type="entry name" value="Ntox15"/>
</dbReference>
<dbReference type="Proteomes" id="UP000501168">
    <property type="component" value="Chromosome"/>
</dbReference>
<dbReference type="Pfam" id="PF15604">
    <property type="entry name" value="Ntox15"/>
    <property type="match status" value="1"/>
</dbReference>
<dbReference type="InParanoid" id="A0A6G9IDZ4"/>
<keyword evidence="3" id="KW-1185">Reference proteome</keyword>
<dbReference type="EMBL" id="CP050253">
    <property type="protein sequence ID" value="QIQ22461.1"/>
    <property type="molecule type" value="Genomic_DNA"/>
</dbReference>